<dbReference type="EMBL" id="DYXT01000028">
    <property type="protein sequence ID" value="HJE39169.1"/>
    <property type="molecule type" value="Genomic_DNA"/>
</dbReference>
<proteinExistence type="predicted"/>
<comment type="caution">
    <text evidence="1">The sequence shown here is derived from an EMBL/GenBank/DDBJ whole genome shotgun (WGS) entry which is preliminary data.</text>
</comment>
<dbReference type="Gene3D" id="3.30.470.20">
    <property type="entry name" value="ATP-grasp fold, B domain"/>
    <property type="match status" value="1"/>
</dbReference>
<dbReference type="Pfam" id="PF15632">
    <property type="entry name" value="ATPgrasp_Ter"/>
    <property type="match status" value="1"/>
</dbReference>
<dbReference type="GO" id="GO:0046872">
    <property type="term" value="F:metal ion binding"/>
    <property type="evidence" value="ECO:0007669"/>
    <property type="project" value="InterPro"/>
</dbReference>
<dbReference type="InterPro" id="IPR011761">
    <property type="entry name" value="ATP-grasp"/>
</dbReference>
<sequence length="330" mass="35842">MYDRPSSTGLRILMLGGAKRVSMARMFRQAARKLGSEAHIFSYELSATVPIATCAEVIIGSKFSDPDILDHLHHTVEQYGIDIIIPFVDPAVGVAAAYRDRHPGTVFVPVGDKDGAELMFDKCRSAAMFASAGLPIPATYTGGDVTMPLIAKPRNGSASKGIQPIDSLADIARLPMPADNYLIQERIDEREEISVDCYVSVHDGDVLAAVTRRRLEVTGGEASRTATFHDADAETLAADTLCTLGLRGAVTIQLLRDKRDGRLMIMEINPRLGGGAVCAVHAGADIPMMILQEACRQKPQRAVWDADVEITRYMQEVTFKNGQLITDSDK</sequence>
<dbReference type="PROSITE" id="PS50975">
    <property type="entry name" value="ATP_GRASP"/>
    <property type="match status" value="1"/>
</dbReference>
<organism evidence="1 2">
    <name type="scientific">Candidatus Amulumruptor caecigallinarius</name>
    <dbReference type="NCBI Taxonomy" id="2109911"/>
    <lineage>
        <taxon>Bacteria</taxon>
        <taxon>Pseudomonadati</taxon>
        <taxon>Bacteroidota</taxon>
        <taxon>Bacteroidia</taxon>
        <taxon>Bacteroidales</taxon>
        <taxon>Muribaculaceae</taxon>
        <taxon>Candidatus Amulumruptor</taxon>
    </lineage>
</organism>
<gene>
    <name evidence="1" type="ORF">K8V47_05365</name>
</gene>
<dbReference type="SUPFAM" id="SSF56059">
    <property type="entry name" value="Glutathione synthetase ATP-binding domain-like"/>
    <property type="match status" value="1"/>
</dbReference>
<evidence type="ECO:0000313" key="1">
    <source>
        <dbReference type="EMBL" id="HJE39169.1"/>
    </source>
</evidence>
<protein>
    <submittedName>
        <fullName evidence="1">ATP-grasp domain-containing protein</fullName>
    </submittedName>
</protein>
<dbReference type="Gene3D" id="3.40.50.20">
    <property type="match status" value="1"/>
</dbReference>
<dbReference type="GO" id="GO:0005524">
    <property type="term" value="F:ATP binding"/>
    <property type="evidence" value="ECO:0007669"/>
    <property type="project" value="UniProtKB-UniRule"/>
</dbReference>
<reference evidence="1" key="2">
    <citation type="submission" date="2021-09" db="EMBL/GenBank/DDBJ databases">
        <authorList>
            <person name="Gilroy R."/>
        </authorList>
    </citation>
    <scope>NUCLEOTIDE SEQUENCE</scope>
    <source>
        <strain evidence="1">4100</strain>
    </source>
</reference>
<name>A0A4Q0U8J5_9BACT</name>
<dbReference type="InterPro" id="IPR013815">
    <property type="entry name" value="ATP_grasp_subdomain_1"/>
</dbReference>
<evidence type="ECO:0000313" key="2">
    <source>
        <dbReference type="Proteomes" id="UP000711407"/>
    </source>
</evidence>
<reference evidence="1" key="1">
    <citation type="journal article" date="2021" name="PeerJ">
        <title>Extensive microbial diversity within the chicken gut microbiome revealed by metagenomics and culture.</title>
        <authorList>
            <person name="Gilroy R."/>
            <person name="Ravi A."/>
            <person name="Getino M."/>
            <person name="Pursley I."/>
            <person name="Horton D.L."/>
            <person name="Alikhan N.F."/>
            <person name="Baker D."/>
            <person name="Gharbi K."/>
            <person name="Hall N."/>
            <person name="Watson M."/>
            <person name="Adriaenssens E.M."/>
            <person name="Foster-Nyarko E."/>
            <person name="Jarju S."/>
            <person name="Secka A."/>
            <person name="Antonio M."/>
            <person name="Oren A."/>
            <person name="Chaudhuri R.R."/>
            <person name="La Ragione R."/>
            <person name="Hildebrand F."/>
            <person name="Pallen M.J."/>
        </authorList>
    </citation>
    <scope>NUCLEOTIDE SEQUENCE</scope>
    <source>
        <strain evidence="1">4100</strain>
    </source>
</reference>
<dbReference type="Proteomes" id="UP000711407">
    <property type="component" value="Unassembled WGS sequence"/>
</dbReference>
<accession>A0A4Q0U8J5</accession>
<dbReference type="AlphaFoldDB" id="A0A4Q0U8J5"/>
<dbReference type="Gene3D" id="3.30.1490.20">
    <property type="entry name" value="ATP-grasp fold, A domain"/>
    <property type="match status" value="1"/>
</dbReference>